<sequence length="82" mass="9874">MDQTFRDQFDALLEKYTELLLGESNDELIEKIKMWALYTYIAKSMPDLANYWNALYPNGKEEMKKLIFEIKHMNDLHREAKK</sequence>
<organism evidence="1 2">
    <name type="scientific">Heyndrickxia sporothermodurans</name>
    <dbReference type="NCBI Taxonomy" id="46224"/>
    <lineage>
        <taxon>Bacteria</taxon>
        <taxon>Bacillati</taxon>
        <taxon>Bacillota</taxon>
        <taxon>Bacilli</taxon>
        <taxon>Bacillales</taxon>
        <taxon>Bacillaceae</taxon>
        <taxon>Heyndrickxia</taxon>
    </lineage>
</organism>
<dbReference type="KEGG" id="hspo:JGZ69_12830"/>
<accession>A0AB37HDG1</accession>
<dbReference type="RefSeq" id="WP_107921231.1">
    <property type="nucleotide sequence ID" value="NZ_CP066701.1"/>
</dbReference>
<proteinExistence type="predicted"/>
<gene>
    <name evidence="1" type="ORF">JGZ69_12830</name>
</gene>
<evidence type="ECO:0000313" key="2">
    <source>
        <dbReference type="Proteomes" id="UP000595512"/>
    </source>
</evidence>
<dbReference type="Proteomes" id="UP000595512">
    <property type="component" value="Chromosome"/>
</dbReference>
<dbReference type="InterPro" id="IPR020393">
    <property type="entry name" value="Uncharacterised_YusU"/>
</dbReference>
<protein>
    <submittedName>
        <fullName evidence="1">DUF2573 family protein</fullName>
    </submittedName>
</protein>
<dbReference type="Pfam" id="PF10835">
    <property type="entry name" value="DUF2573"/>
    <property type="match status" value="1"/>
</dbReference>
<reference evidence="1 2" key="1">
    <citation type="submission" date="2020-12" db="EMBL/GenBank/DDBJ databases">
        <title>Taxonomic evaluation of the Bacillus sporothermodurans group of bacteria based on whole genome sequences.</title>
        <authorList>
            <person name="Fiedler G."/>
            <person name="Herbstmann A.-D."/>
            <person name="Doll E."/>
            <person name="Wenning M."/>
            <person name="Brinks E."/>
            <person name="Kabisch J."/>
            <person name="Breitenwieser F."/>
            <person name="Lappann M."/>
            <person name="Boehnlein C."/>
            <person name="Franz C."/>
        </authorList>
    </citation>
    <scope>NUCLEOTIDE SEQUENCE [LARGE SCALE GENOMIC DNA]</scope>
    <source>
        <strain evidence="1 2">DSM 10599</strain>
    </source>
</reference>
<name>A0AB37HDG1_9BACI</name>
<dbReference type="AlphaFoldDB" id="A0AB37HDG1"/>
<evidence type="ECO:0000313" key="1">
    <source>
        <dbReference type="EMBL" id="QQX23770.1"/>
    </source>
</evidence>
<dbReference type="EMBL" id="CP066701">
    <property type="protein sequence ID" value="QQX23770.1"/>
    <property type="molecule type" value="Genomic_DNA"/>
</dbReference>